<evidence type="ECO:0000313" key="2">
    <source>
        <dbReference type="Proteomes" id="UP001159363"/>
    </source>
</evidence>
<name>A0ABQ9IAB4_9NEOP</name>
<protein>
    <submittedName>
        <fullName evidence="1">Uncharacterized protein</fullName>
    </submittedName>
</protein>
<dbReference type="Proteomes" id="UP001159363">
    <property type="component" value="Chromosome 2"/>
</dbReference>
<sequence length="260" mass="29889">MSGKAYKTTTGKIIGEKVFKPVDNCSCKFQCTKQIPPEYQKALFKENWVLGESGLQKVSEENVKRRWKRNIDSGRVKNKYRFYSMPCVSAEKLRDTVNHIVTYSDTAGGQNRNQYNAAVMLYAINKLQNIETIDVKYMESGHSYLEQTPCILPLNEPVITEKCTHPPSMIYFKFELSDADFMTLDASRKTKKSKLLCWNTIETQKYPERIPVSVAKKKNLLHLLRTGVIPTEYVAFIEGIPYKKGIRDLVSYQEGSDEED</sequence>
<gene>
    <name evidence="1" type="ORF">PR048_006194</name>
</gene>
<organism evidence="1 2">
    <name type="scientific">Dryococelus australis</name>
    <dbReference type="NCBI Taxonomy" id="614101"/>
    <lineage>
        <taxon>Eukaryota</taxon>
        <taxon>Metazoa</taxon>
        <taxon>Ecdysozoa</taxon>
        <taxon>Arthropoda</taxon>
        <taxon>Hexapoda</taxon>
        <taxon>Insecta</taxon>
        <taxon>Pterygota</taxon>
        <taxon>Neoptera</taxon>
        <taxon>Polyneoptera</taxon>
        <taxon>Phasmatodea</taxon>
        <taxon>Verophasmatodea</taxon>
        <taxon>Anareolatae</taxon>
        <taxon>Phasmatidae</taxon>
        <taxon>Eurycanthinae</taxon>
        <taxon>Dryococelus</taxon>
    </lineage>
</organism>
<comment type="caution">
    <text evidence="1">The sequence shown here is derived from an EMBL/GenBank/DDBJ whole genome shotgun (WGS) entry which is preliminary data.</text>
</comment>
<accession>A0ABQ9IAB4</accession>
<proteinExistence type="predicted"/>
<reference evidence="1 2" key="1">
    <citation type="submission" date="2023-02" db="EMBL/GenBank/DDBJ databases">
        <title>LHISI_Scaffold_Assembly.</title>
        <authorList>
            <person name="Stuart O.P."/>
            <person name="Cleave R."/>
            <person name="Magrath M.J.L."/>
            <person name="Mikheyev A.S."/>
        </authorList>
    </citation>
    <scope>NUCLEOTIDE SEQUENCE [LARGE SCALE GENOMIC DNA]</scope>
    <source>
        <strain evidence="1">Daus_M_001</strain>
        <tissue evidence="1">Leg muscle</tissue>
    </source>
</reference>
<dbReference type="EMBL" id="JARBHB010000002">
    <property type="protein sequence ID" value="KAJ8893594.1"/>
    <property type="molecule type" value="Genomic_DNA"/>
</dbReference>
<keyword evidence="2" id="KW-1185">Reference proteome</keyword>
<evidence type="ECO:0000313" key="1">
    <source>
        <dbReference type="EMBL" id="KAJ8893594.1"/>
    </source>
</evidence>